<reference evidence="3" key="1">
    <citation type="submission" date="2019-09" db="EMBL/GenBank/DDBJ databases">
        <title>Bird 10,000 Genomes (B10K) Project - Family phase.</title>
        <authorList>
            <person name="Zhang G."/>
        </authorList>
    </citation>
    <scope>NUCLEOTIDE SEQUENCE</scope>
    <source>
        <strain evidence="3">B10K-IZCAS-20218</strain>
        <tissue evidence="3">Blood</tissue>
    </source>
</reference>
<organism evidence="3 4">
    <name type="scientific">Elachura formosa</name>
    <name type="common">spotted wren-babbler</name>
    <dbReference type="NCBI Taxonomy" id="1463973"/>
    <lineage>
        <taxon>Eukaryota</taxon>
        <taxon>Metazoa</taxon>
        <taxon>Chordata</taxon>
        <taxon>Craniata</taxon>
        <taxon>Vertebrata</taxon>
        <taxon>Euteleostomi</taxon>
        <taxon>Archelosauria</taxon>
        <taxon>Archosauria</taxon>
        <taxon>Dinosauria</taxon>
        <taxon>Saurischia</taxon>
        <taxon>Theropoda</taxon>
        <taxon>Coelurosauria</taxon>
        <taxon>Aves</taxon>
        <taxon>Neognathae</taxon>
        <taxon>Neoaves</taxon>
        <taxon>Telluraves</taxon>
        <taxon>Australaves</taxon>
        <taxon>Passeriformes</taxon>
        <taxon>Elachuridae</taxon>
        <taxon>Elachura</taxon>
    </lineage>
</organism>
<keyword evidence="1" id="KW-0732">Signal</keyword>
<comment type="caution">
    <text evidence="3">The sequence shown here is derived from an EMBL/GenBank/DDBJ whole genome shotgun (WGS) entry which is preliminary data.</text>
</comment>
<dbReference type="EMBL" id="WBNG01008799">
    <property type="protein sequence ID" value="NXD32761.1"/>
    <property type="molecule type" value="Genomic_DNA"/>
</dbReference>
<gene>
    <name evidence="3" type="primary">Tmigd2</name>
    <name evidence="3" type="ORF">ELAFOR_R15120</name>
</gene>
<evidence type="ECO:0000259" key="2">
    <source>
        <dbReference type="PROSITE" id="PS50835"/>
    </source>
</evidence>
<evidence type="ECO:0000313" key="4">
    <source>
        <dbReference type="Proteomes" id="UP000623542"/>
    </source>
</evidence>
<dbReference type="PROSITE" id="PS50835">
    <property type="entry name" value="IG_LIKE"/>
    <property type="match status" value="1"/>
</dbReference>
<dbReference type="InterPro" id="IPR007110">
    <property type="entry name" value="Ig-like_dom"/>
</dbReference>
<name>A0A851UYG1_9PASS</name>
<protein>
    <submittedName>
        <fullName evidence="3">TMIG2 protein</fullName>
    </submittedName>
</protein>
<feature type="non-terminal residue" evidence="3">
    <location>
        <position position="1"/>
    </location>
</feature>
<feature type="signal peptide" evidence="1">
    <location>
        <begin position="1"/>
        <end position="15"/>
    </location>
</feature>
<proteinExistence type="predicted"/>
<dbReference type="OrthoDB" id="10012075at2759"/>
<dbReference type="SUPFAM" id="SSF48726">
    <property type="entry name" value="Immunoglobulin"/>
    <property type="match status" value="1"/>
</dbReference>
<dbReference type="InterPro" id="IPR036179">
    <property type="entry name" value="Ig-like_dom_sf"/>
</dbReference>
<keyword evidence="4" id="KW-1185">Reference proteome</keyword>
<feature type="domain" description="Ig-like" evidence="2">
    <location>
        <begin position="9"/>
        <end position="116"/>
    </location>
</feature>
<evidence type="ECO:0000256" key="1">
    <source>
        <dbReference type="SAM" id="SignalP"/>
    </source>
</evidence>
<dbReference type="InterPro" id="IPR013783">
    <property type="entry name" value="Ig-like_fold"/>
</dbReference>
<evidence type="ECO:0000313" key="3">
    <source>
        <dbReference type="EMBL" id="NXD32761.1"/>
    </source>
</evidence>
<dbReference type="Pfam" id="PF07686">
    <property type="entry name" value="V-set"/>
    <property type="match status" value="1"/>
</dbReference>
<dbReference type="AlphaFoldDB" id="A0A851UYG1"/>
<sequence length="116" mass="12420">MWGLGVLIPLLGAGALRVIQEPGELRVAAGDTVALGCRVEVAESGAVLRMEWVRDGGLGVLCATRLAFVTPPALAPCPRRVPGVRLAWDPPRANLSLPQLQRNDSGRYLCRVILEI</sequence>
<feature type="non-terminal residue" evidence="3">
    <location>
        <position position="116"/>
    </location>
</feature>
<accession>A0A851UYG1</accession>
<dbReference type="InterPro" id="IPR013106">
    <property type="entry name" value="Ig_V-set"/>
</dbReference>
<feature type="chain" id="PRO_5032910676" evidence="1">
    <location>
        <begin position="16"/>
        <end position="116"/>
    </location>
</feature>
<dbReference type="Proteomes" id="UP000623542">
    <property type="component" value="Unassembled WGS sequence"/>
</dbReference>
<dbReference type="Gene3D" id="2.60.40.10">
    <property type="entry name" value="Immunoglobulins"/>
    <property type="match status" value="1"/>
</dbReference>